<name>A0A271KFQ0_9HYPH</name>
<dbReference type="InterPro" id="IPR036735">
    <property type="entry name" value="NGN_dom_sf"/>
</dbReference>
<organism evidence="5 6">
    <name type="scientific">Mesorhizobium wenxiniae</name>
    <dbReference type="NCBI Taxonomy" id="2014805"/>
    <lineage>
        <taxon>Bacteria</taxon>
        <taxon>Pseudomonadati</taxon>
        <taxon>Pseudomonadota</taxon>
        <taxon>Alphaproteobacteria</taxon>
        <taxon>Hyphomicrobiales</taxon>
        <taxon>Phyllobacteriaceae</taxon>
        <taxon>Mesorhizobium</taxon>
    </lineage>
</organism>
<dbReference type="CDD" id="cd06091">
    <property type="entry name" value="KOW_NusG"/>
    <property type="match status" value="1"/>
</dbReference>
<evidence type="ECO:0000259" key="4">
    <source>
        <dbReference type="Pfam" id="PF02357"/>
    </source>
</evidence>
<evidence type="ECO:0000313" key="5">
    <source>
        <dbReference type="EMBL" id="PAP94510.1"/>
    </source>
</evidence>
<keyword evidence="6" id="KW-1185">Reference proteome</keyword>
<keyword evidence="3" id="KW-0804">Transcription</keyword>
<dbReference type="InterPro" id="IPR008991">
    <property type="entry name" value="Translation_prot_SH3-like_sf"/>
</dbReference>
<comment type="caution">
    <text evidence="5">The sequence shown here is derived from an EMBL/GenBank/DDBJ whole genome shotgun (WGS) entry which is preliminary data.</text>
</comment>
<dbReference type="Proteomes" id="UP000215931">
    <property type="component" value="Unassembled WGS sequence"/>
</dbReference>
<dbReference type="AlphaFoldDB" id="A0A271KFQ0"/>
<accession>A0A271KFQ0</accession>
<reference evidence="5 6" key="1">
    <citation type="submission" date="2017-08" db="EMBL/GenBank/DDBJ databases">
        <title>Mesorhizobium wenxinae sp. nov., a novel rhizobial species isolated from root nodules of chickpea (Cicer arietinum L.).</title>
        <authorList>
            <person name="Zhang J."/>
        </authorList>
    </citation>
    <scope>NUCLEOTIDE SEQUENCE [LARGE SCALE GENOMIC DNA]</scope>
    <source>
        <strain evidence="6">WYCCWR 10019</strain>
    </source>
</reference>
<proteinExistence type="predicted"/>
<dbReference type="RefSeq" id="WP_095519432.1">
    <property type="nucleotide sequence ID" value="NZ_NPKH01000021.1"/>
</dbReference>
<dbReference type="PANTHER" id="PTHR30265">
    <property type="entry name" value="RHO-INTERACTING TRANSCRIPTION TERMINATION FACTOR NUSG"/>
    <property type="match status" value="1"/>
</dbReference>
<dbReference type="GO" id="GO:0031564">
    <property type="term" value="P:transcription antitermination"/>
    <property type="evidence" value="ECO:0007669"/>
    <property type="project" value="UniProtKB-KW"/>
</dbReference>
<dbReference type="OrthoDB" id="8280261at2"/>
<dbReference type="SUPFAM" id="SSF82679">
    <property type="entry name" value="N-utilization substance G protein NusG, N-terminal domain"/>
    <property type="match status" value="1"/>
</dbReference>
<evidence type="ECO:0000256" key="3">
    <source>
        <dbReference type="ARBA" id="ARBA00023163"/>
    </source>
</evidence>
<keyword evidence="1" id="KW-0889">Transcription antitermination</keyword>
<dbReference type="Pfam" id="PF02357">
    <property type="entry name" value="NusG"/>
    <property type="match status" value="1"/>
</dbReference>
<dbReference type="Gene3D" id="3.30.70.940">
    <property type="entry name" value="NusG, N-terminal domain"/>
    <property type="match status" value="1"/>
</dbReference>
<feature type="domain" description="NusG-like N-terminal" evidence="4">
    <location>
        <begin position="9"/>
        <end position="104"/>
    </location>
</feature>
<evidence type="ECO:0000256" key="1">
    <source>
        <dbReference type="ARBA" id="ARBA00022814"/>
    </source>
</evidence>
<dbReference type="InterPro" id="IPR043425">
    <property type="entry name" value="NusG-like"/>
</dbReference>
<dbReference type="EMBL" id="NPKH01000021">
    <property type="protein sequence ID" value="PAP94510.1"/>
    <property type="molecule type" value="Genomic_DNA"/>
</dbReference>
<protein>
    <recommendedName>
        <fullName evidence="4">NusG-like N-terminal domain-containing protein</fullName>
    </recommendedName>
</protein>
<sequence>MNQRAKINCWYVVQSSVSSERKASDELKRAGYDVFCPVWRKEIRHNRTKKWTTREFPLFCRYMFVRLAAPDRCSELDDVDGVDKVLRVQGVPVPVDDDVIVRIRRAVDSGAFDETREHGYRLHAGDKVRIAEGQFLGLEGLIDAVKDSRKAKVLVSIFGRSVPTTIELENLAKVA</sequence>
<dbReference type="PANTHER" id="PTHR30265:SF4">
    <property type="entry name" value="KOW MOTIF FAMILY PROTEIN, EXPRESSED"/>
    <property type="match status" value="1"/>
</dbReference>
<evidence type="ECO:0000313" key="6">
    <source>
        <dbReference type="Proteomes" id="UP000215931"/>
    </source>
</evidence>
<keyword evidence="2" id="KW-0805">Transcription regulation</keyword>
<gene>
    <name evidence="5" type="ORF">CIT31_16050</name>
</gene>
<dbReference type="InterPro" id="IPR006645">
    <property type="entry name" value="NGN-like_dom"/>
</dbReference>
<evidence type="ECO:0000256" key="2">
    <source>
        <dbReference type="ARBA" id="ARBA00023015"/>
    </source>
</evidence>
<dbReference type="GO" id="GO:0006354">
    <property type="term" value="P:DNA-templated transcription elongation"/>
    <property type="evidence" value="ECO:0007669"/>
    <property type="project" value="InterPro"/>
</dbReference>
<dbReference type="SUPFAM" id="SSF50104">
    <property type="entry name" value="Translation proteins SH3-like domain"/>
    <property type="match status" value="1"/>
</dbReference>